<dbReference type="Pfam" id="PF10281">
    <property type="entry name" value="Ish1"/>
    <property type="match status" value="4"/>
</dbReference>
<dbReference type="RefSeq" id="XP_033603553.1">
    <property type="nucleotide sequence ID" value="XM_033746565.1"/>
</dbReference>
<feature type="compositionally biased region" description="Low complexity" evidence="1">
    <location>
        <begin position="373"/>
        <end position="390"/>
    </location>
</feature>
<dbReference type="Proteomes" id="UP000799437">
    <property type="component" value="Unassembled WGS sequence"/>
</dbReference>
<name>A0A6A6WE51_9PEZI</name>
<feature type="signal peptide" evidence="2">
    <location>
        <begin position="1"/>
        <end position="19"/>
    </location>
</feature>
<proteinExistence type="predicted"/>
<dbReference type="AlphaFoldDB" id="A0A6A6WE51"/>
<dbReference type="GeneID" id="54487619"/>
<feature type="chain" id="PRO_5025535581" description="Stress response protein ish1" evidence="2">
    <location>
        <begin position="20"/>
        <end position="425"/>
    </location>
</feature>
<dbReference type="OrthoDB" id="2527403at2759"/>
<feature type="compositionally biased region" description="Low complexity" evidence="1">
    <location>
        <begin position="397"/>
        <end position="407"/>
    </location>
</feature>
<sequence>MKFTLLSTLVVGLAATSSASLFGGARDLAYNKYHENELERWLRDHNVPVPTPADRKNLLNSVKENWDNNVVRPYNSWSVDQSQQYLKSKGIEVKKGTEKNKDALLAQIKSSWQESEAQASTAYADVKSWIFDTWTESQLKAFADKHGIPVPQPRTRDSLLKVVRENSQAAAEKIGETMSYPGDWIYDSWSTSDLKAWFDARGYPVPQPSGRDKLIASLRKNSRQASLSAQSAAASASASAASATESLSEALLNSWSDSDLKAWFDKNGIKVPQGSRRNDLVALARKHSAKLTGDQATQKASSAFHAATTSAGNEYAQATNNAYDYGNFAYSNLWSYVEWAQDQLGLLSDEAKSSAVSARSAASSSASSLASVASKSSSSASVQASKSAVKQGKKAADGATEAATSAKNRVGEAAQKATDYIKEEL</sequence>
<keyword evidence="2" id="KW-0732">Signal</keyword>
<protein>
    <recommendedName>
        <fullName evidence="5">Stress response protein ish1</fullName>
    </recommendedName>
</protein>
<gene>
    <name evidence="3" type="ORF">EJ05DRAFT_497662</name>
</gene>
<evidence type="ECO:0008006" key="5">
    <source>
        <dbReference type="Google" id="ProtNLM"/>
    </source>
</evidence>
<dbReference type="EMBL" id="ML996567">
    <property type="protein sequence ID" value="KAF2761102.1"/>
    <property type="molecule type" value="Genomic_DNA"/>
</dbReference>
<evidence type="ECO:0000313" key="4">
    <source>
        <dbReference type="Proteomes" id="UP000799437"/>
    </source>
</evidence>
<feature type="region of interest" description="Disordered" evidence="1">
    <location>
        <begin position="373"/>
        <end position="425"/>
    </location>
</feature>
<evidence type="ECO:0000256" key="1">
    <source>
        <dbReference type="SAM" id="MobiDB-lite"/>
    </source>
</evidence>
<accession>A0A6A6WE51</accession>
<evidence type="ECO:0000256" key="2">
    <source>
        <dbReference type="SAM" id="SignalP"/>
    </source>
</evidence>
<evidence type="ECO:0000313" key="3">
    <source>
        <dbReference type="EMBL" id="KAF2761102.1"/>
    </source>
</evidence>
<dbReference type="InterPro" id="IPR018803">
    <property type="entry name" value="Ish1/Msc1-like"/>
</dbReference>
<reference evidence="3" key="1">
    <citation type="journal article" date="2020" name="Stud. Mycol.">
        <title>101 Dothideomycetes genomes: a test case for predicting lifestyles and emergence of pathogens.</title>
        <authorList>
            <person name="Haridas S."/>
            <person name="Albert R."/>
            <person name="Binder M."/>
            <person name="Bloem J."/>
            <person name="Labutti K."/>
            <person name="Salamov A."/>
            <person name="Andreopoulos B."/>
            <person name="Baker S."/>
            <person name="Barry K."/>
            <person name="Bills G."/>
            <person name="Bluhm B."/>
            <person name="Cannon C."/>
            <person name="Castanera R."/>
            <person name="Culley D."/>
            <person name="Daum C."/>
            <person name="Ezra D."/>
            <person name="Gonzalez J."/>
            <person name="Henrissat B."/>
            <person name="Kuo A."/>
            <person name="Liang C."/>
            <person name="Lipzen A."/>
            <person name="Lutzoni F."/>
            <person name="Magnuson J."/>
            <person name="Mondo S."/>
            <person name="Nolan M."/>
            <person name="Ohm R."/>
            <person name="Pangilinan J."/>
            <person name="Park H.-J."/>
            <person name="Ramirez L."/>
            <person name="Alfaro M."/>
            <person name="Sun H."/>
            <person name="Tritt A."/>
            <person name="Yoshinaga Y."/>
            <person name="Zwiers L.-H."/>
            <person name="Turgeon B."/>
            <person name="Goodwin S."/>
            <person name="Spatafora J."/>
            <person name="Crous P."/>
            <person name="Grigoriev I."/>
        </authorList>
    </citation>
    <scope>NUCLEOTIDE SEQUENCE</scope>
    <source>
        <strain evidence="3">CBS 121739</strain>
    </source>
</reference>
<keyword evidence="4" id="KW-1185">Reference proteome</keyword>
<organism evidence="3 4">
    <name type="scientific">Pseudovirgaria hyperparasitica</name>
    <dbReference type="NCBI Taxonomy" id="470096"/>
    <lineage>
        <taxon>Eukaryota</taxon>
        <taxon>Fungi</taxon>
        <taxon>Dikarya</taxon>
        <taxon>Ascomycota</taxon>
        <taxon>Pezizomycotina</taxon>
        <taxon>Dothideomycetes</taxon>
        <taxon>Dothideomycetes incertae sedis</taxon>
        <taxon>Acrospermales</taxon>
        <taxon>Acrospermaceae</taxon>
        <taxon>Pseudovirgaria</taxon>
    </lineage>
</organism>